<organism evidence="4">
    <name type="scientific">Hokovirus HKV1</name>
    <dbReference type="NCBI Taxonomy" id="1977638"/>
    <lineage>
        <taxon>Viruses</taxon>
        <taxon>Varidnaviria</taxon>
        <taxon>Bamfordvirae</taxon>
        <taxon>Nucleocytoviricota</taxon>
        <taxon>Megaviricetes</taxon>
        <taxon>Imitervirales</taxon>
        <taxon>Mimiviridae</taxon>
        <taxon>Klosneuvirinae</taxon>
        <taxon>Hokovirus</taxon>
    </lineage>
</organism>
<keyword evidence="2 3" id="KW-0067">ATP-binding</keyword>
<keyword evidence="1 3" id="KW-0547">Nucleotide-binding</keyword>
<dbReference type="Gene3D" id="3.30.420.40">
    <property type="match status" value="2"/>
</dbReference>
<dbReference type="InterPro" id="IPR029047">
    <property type="entry name" value="HSP70_peptide-bd_sf"/>
</dbReference>
<sequence>MKYSIGIDFGTCNSIISIFQNDNYISVQDQGNHIIPTCVYINDNVNLCGIAAIPYNHSTDYIQQFKRLIGKNKTEINNIQKQLGYKINVNDSIITIETKNKIEYNLEDIITLYINHLKTLIIKHLTITDKYPENLNDNPLIITVPAYFNEVQRSLIIKSFTNVGFNFVYLLNEPTSAAYYYINNYNDILNSIVLVFDIGGGTTDLTLLYIDTENNVMQVIGTFGDCNFGGQDFSKQLLIYVLKYLKNNNINISNIVNNNKLIENILEACDNAKKILSNTDENVYINFYILEKEFNILINNTIYNELCQDLFKKCENMFDKIINDSNINKNDIKHILLIGGPVKMPELKNTIKNYFNTSKIYDNFDPKLIVSQGAALYNYNNHIKPKTIHSQSNNDIVLVDVTPLSLGIKTVSGNELLIEKNTNIPCSKFKTFSTYYDNQRIINIDIVQGYDNELTNYRIIGNIQLTNIPAMPKKEPRIVVKFYIDKSGLLTVSVIEENSNIKNCLVLHV</sequence>
<dbReference type="PROSITE" id="PS00329">
    <property type="entry name" value="HSP70_2"/>
    <property type="match status" value="1"/>
</dbReference>
<protein>
    <submittedName>
        <fullName evidence="4">Hsp70 protein</fullName>
    </submittedName>
</protein>
<reference evidence="4" key="1">
    <citation type="journal article" date="2017" name="Science">
        <title>Giant viruses with an expanded complement of translation system components.</title>
        <authorList>
            <person name="Schulz F."/>
            <person name="Yutin N."/>
            <person name="Ivanova N.N."/>
            <person name="Ortega D.R."/>
            <person name="Lee T.K."/>
            <person name="Vierheilig J."/>
            <person name="Daims H."/>
            <person name="Horn M."/>
            <person name="Wagner M."/>
            <person name="Jensen G.J."/>
            <person name="Kyrpides N.C."/>
            <person name="Koonin E.V."/>
            <person name="Woyke T."/>
        </authorList>
    </citation>
    <scope>NUCLEOTIDE SEQUENCE</scope>
    <source>
        <strain evidence="4">HKV1</strain>
    </source>
</reference>
<evidence type="ECO:0000256" key="2">
    <source>
        <dbReference type="ARBA" id="ARBA00022840"/>
    </source>
</evidence>
<comment type="similarity">
    <text evidence="3">Belongs to the heat shock protein 70 family.</text>
</comment>
<dbReference type="Gene3D" id="2.60.34.10">
    <property type="entry name" value="Substrate Binding Domain Of DNAk, Chain A, domain 1"/>
    <property type="match status" value="1"/>
</dbReference>
<dbReference type="Pfam" id="PF00012">
    <property type="entry name" value="HSP70"/>
    <property type="match status" value="1"/>
</dbReference>
<evidence type="ECO:0000313" key="4">
    <source>
        <dbReference type="EMBL" id="ARF10608.1"/>
    </source>
</evidence>
<gene>
    <name evidence="4" type="ORF">Hokovirus_2_135</name>
</gene>
<dbReference type="SUPFAM" id="SSF100920">
    <property type="entry name" value="Heat shock protein 70kD (HSP70), peptide-binding domain"/>
    <property type="match status" value="1"/>
</dbReference>
<evidence type="ECO:0000256" key="3">
    <source>
        <dbReference type="RuleBase" id="RU003322"/>
    </source>
</evidence>
<dbReference type="GO" id="GO:0005524">
    <property type="term" value="F:ATP binding"/>
    <property type="evidence" value="ECO:0007669"/>
    <property type="project" value="UniProtKB-KW"/>
</dbReference>
<dbReference type="InterPro" id="IPR043129">
    <property type="entry name" value="ATPase_NBD"/>
</dbReference>
<dbReference type="Gene3D" id="3.90.640.10">
    <property type="entry name" value="Actin, Chain A, domain 4"/>
    <property type="match status" value="1"/>
</dbReference>
<dbReference type="InterPro" id="IPR018181">
    <property type="entry name" value="Heat_shock_70_CS"/>
</dbReference>
<dbReference type="PANTHER" id="PTHR19375">
    <property type="entry name" value="HEAT SHOCK PROTEIN 70KDA"/>
    <property type="match status" value="1"/>
</dbReference>
<proteinExistence type="inferred from homology"/>
<name>A0A1V0SG59_9VIRU</name>
<dbReference type="SUPFAM" id="SSF53067">
    <property type="entry name" value="Actin-like ATPase domain"/>
    <property type="match status" value="2"/>
</dbReference>
<dbReference type="Gene3D" id="3.30.30.30">
    <property type="match status" value="1"/>
</dbReference>
<dbReference type="InterPro" id="IPR013126">
    <property type="entry name" value="Hsp_70_fam"/>
</dbReference>
<dbReference type="GO" id="GO:0140662">
    <property type="term" value="F:ATP-dependent protein folding chaperone"/>
    <property type="evidence" value="ECO:0007669"/>
    <property type="project" value="InterPro"/>
</dbReference>
<dbReference type="EMBL" id="KY684104">
    <property type="protein sequence ID" value="ARF10608.1"/>
    <property type="molecule type" value="Genomic_DNA"/>
</dbReference>
<accession>A0A1V0SG59</accession>
<evidence type="ECO:0000256" key="1">
    <source>
        <dbReference type="ARBA" id="ARBA00022741"/>
    </source>
</evidence>
<dbReference type="PRINTS" id="PR00301">
    <property type="entry name" value="HEATSHOCK70"/>
</dbReference>